<feature type="transmembrane region" description="Helical" evidence="7">
    <location>
        <begin position="215"/>
        <end position="236"/>
    </location>
</feature>
<dbReference type="InterPro" id="IPR025332">
    <property type="entry name" value="DUF4238"/>
</dbReference>
<evidence type="ECO:0000259" key="8">
    <source>
        <dbReference type="Pfam" id="PF20684"/>
    </source>
</evidence>
<proteinExistence type="inferred from homology"/>
<evidence type="ECO:0000313" key="9">
    <source>
        <dbReference type="EMBL" id="KAF7678083.1"/>
    </source>
</evidence>
<feature type="region of interest" description="Disordered" evidence="6">
    <location>
        <begin position="1342"/>
        <end position="1363"/>
    </location>
</feature>
<dbReference type="GO" id="GO:0016020">
    <property type="term" value="C:membrane"/>
    <property type="evidence" value="ECO:0007669"/>
    <property type="project" value="UniProtKB-SubCell"/>
</dbReference>
<comment type="subcellular location">
    <subcellularLocation>
        <location evidence="1">Membrane</location>
        <topology evidence="1">Multi-pass membrane protein</topology>
    </subcellularLocation>
</comment>
<reference evidence="9" key="2">
    <citation type="submission" date="2020-08" db="EMBL/GenBank/DDBJ databases">
        <title>Draft Genome Sequence of Cumin Blight Pathogen Alternaria burnsii.</title>
        <authorList>
            <person name="Feng Z."/>
        </authorList>
    </citation>
    <scope>NUCLEOTIDE SEQUENCE</scope>
    <source>
        <strain evidence="9">CBS107.38</strain>
    </source>
</reference>
<feature type="transmembrane region" description="Helical" evidence="7">
    <location>
        <begin position="538"/>
        <end position="557"/>
    </location>
</feature>
<accession>A0A8H7EGS5</accession>
<evidence type="ECO:0000256" key="2">
    <source>
        <dbReference type="ARBA" id="ARBA00022692"/>
    </source>
</evidence>
<feature type="non-terminal residue" evidence="9">
    <location>
        <position position="1"/>
    </location>
</feature>
<protein>
    <recommendedName>
        <fullName evidence="8">Rhodopsin domain-containing protein</fullName>
    </recommendedName>
</protein>
<keyword evidence="10" id="KW-1185">Reference proteome</keyword>
<evidence type="ECO:0000256" key="1">
    <source>
        <dbReference type="ARBA" id="ARBA00004141"/>
    </source>
</evidence>
<keyword evidence="4 7" id="KW-0472">Membrane</keyword>
<evidence type="ECO:0000256" key="5">
    <source>
        <dbReference type="ARBA" id="ARBA00038359"/>
    </source>
</evidence>
<gene>
    <name evidence="9" type="ORF">GT037_003464</name>
</gene>
<feature type="transmembrane region" description="Helical" evidence="7">
    <location>
        <begin position="248"/>
        <end position="269"/>
    </location>
</feature>
<dbReference type="EMBL" id="JAAABM010000004">
    <property type="protein sequence ID" value="KAF7678083.1"/>
    <property type="molecule type" value="Genomic_DNA"/>
</dbReference>
<dbReference type="Pfam" id="PF20684">
    <property type="entry name" value="Fung_rhodopsin"/>
    <property type="match status" value="1"/>
</dbReference>
<feature type="transmembrane region" description="Helical" evidence="7">
    <location>
        <begin position="289"/>
        <end position="311"/>
    </location>
</feature>
<keyword evidence="2 7" id="KW-0812">Transmembrane</keyword>
<feature type="domain" description="Rhodopsin" evidence="8">
    <location>
        <begin position="64"/>
        <end position="311"/>
    </location>
</feature>
<feature type="transmembrane region" description="Helical" evidence="7">
    <location>
        <begin position="1373"/>
        <end position="1394"/>
    </location>
</feature>
<feature type="transmembrane region" description="Helical" evidence="7">
    <location>
        <begin position="47"/>
        <end position="68"/>
    </location>
</feature>
<evidence type="ECO:0000256" key="4">
    <source>
        <dbReference type="ARBA" id="ARBA00023136"/>
    </source>
</evidence>
<evidence type="ECO:0000256" key="3">
    <source>
        <dbReference type="ARBA" id="ARBA00022989"/>
    </source>
</evidence>
<dbReference type="InterPro" id="IPR049326">
    <property type="entry name" value="Rhodopsin_dom_fungi"/>
</dbReference>
<dbReference type="PANTHER" id="PTHR33048">
    <property type="entry name" value="PTH11-LIKE INTEGRAL MEMBRANE PROTEIN (AFU_ORTHOLOGUE AFUA_5G11245)"/>
    <property type="match status" value="1"/>
</dbReference>
<feature type="transmembrane region" description="Helical" evidence="7">
    <location>
        <begin position="170"/>
        <end position="195"/>
    </location>
</feature>
<sequence length="1421" mass="161468">LLLTQIRRYESYTQDMSIDPSKLPPAQYVPGRQSIIDHAGRIDKVPFVITTGILFGLAILSVLARFAIRIFGGRKIRWDDGFVLVSCLCLIVAFVCVHKLLNTFYLIEAMNQRKTIPFREDIPAILDTPKWAFIFSTFNWTSLYLVKFAFMNFFRTLTRGLSVKIMRFYWITVGFLVVCWIYAVINFVVICPHFGTDAATCGFNPRQHERSVAGNVLVGVLDIIGDVLIVSFPIVVVNESMMSFSRKLSIVALLGLSTVMIICALIRVVGSLTETTEAGNGTAPVWAAYWFIVESCVGLIMASVIVIRGVFITNLVDDDRRKKDSVLQQFGRRFLAIMRLSKSSRSSKSSTQRGDALHDQHKDPSAPRIATQKLHGGTLKTIRSFISGVSKPSSPIQLADEIFALSKLQERLLHSKAVRPHIRNPPKKRDNSLLPSIRLSHSPSQLTLASPHLFIMGRWTDMDSDAERLPDGFERIGYDADTQTYTFRDASGRIYESEPGNRYGELRATGERSQPISDEERLEQHEAIEKDNRSAVRMMLPFALLVLVFLFLVFKLVDKSEDTYVSACGKGNPMAGANPEVHKAQYQHYIPRFLLRRFSYPSSTVLKHGKKQNRKQRIEDVVTAVDLDHDIPKFVESPVGRIFGRYDMYKDDSKFSKKDQDRIETKLSRIEGQASRIIAKVADAHKAGKDKVELSRHDKDLLRKYIFVMKYRSPIFFKRFNHQRAEDYASSDRALFLEYMQERNFLRPLDVWLDNLERIMEKHMDPAGKWTEDLYKEIYPEDAEWLKINIRSMYLSFATPSDAVEEFLLTENAFGVYEGPNDYFTNPFTGEQTTTAYTEFHVISVVSPRLVMILRDNCLPEPLEDQHKDIRNNKRWMLAARMQAHSQPDNAKSLLEDLPIAKARNSYTVIQDGRLELTERADGVPRATDKFYFTFFRLESRHVQTINLVMLDQAHHSSHIVYKSRVAFQAALDFYLDYPTQTRGVYSLKTISERPNDPMLALLRKLETIAHSLGSSVRAKYYIEPLDETKDTPPPDGAPTLHDVVAQVLEMIENDCRTASLVALPATVMSEVLSKLKMSASTIKKLDLMAMADSRRCFPDQIFLAVHKADTRGLSARYKRILHVDLPTWRSALDELVKQEREAERAKVNRNTEFFENIRRNFDRISDTDSPDLSDALDKAPSFDEIVSQVLATAETDFLDQSLASHDFALAMVVMIQVVKEQEMTVISTHALDLILMADGRPCFPDMVYSAVQEAHVRDCSERTRRLVSVDLMMWRRGWDALVEKALQVPGVKLDHSIDAMRKVLRQLPSMSSSDCSPILASAASQNTNQHLREAPVQRSSLYSDTEGAPGHSESGQLKRSSNSSVSSKKRDIFKAALLALSGVVFICVCLAVIVWTLISIAWFLVAQTWNFVVLVWRLAL</sequence>
<evidence type="ECO:0000256" key="7">
    <source>
        <dbReference type="SAM" id="Phobius"/>
    </source>
</evidence>
<organism evidence="9 10">
    <name type="scientific">Alternaria burnsii</name>
    <dbReference type="NCBI Taxonomy" id="1187904"/>
    <lineage>
        <taxon>Eukaryota</taxon>
        <taxon>Fungi</taxon>
        <taxon>Dikarya</taxon>
        <taxon>Ascomycota</taxon>
        <taxon>Pezizomycotina</taxon>
        <taxon>Dothideomycetes</taxon>
        <taxon>Pleosporomycetidae</taxon>
        <taxon>Pleosporales</taxon>
        <taxon>Pleosporineae</taxon>
        <taxon>Pleosporaceae</taxon>
        <taxon>Alternaria</taxon>
        <taxon>Alternaria sect. Alternaria</taxon>
    </lineage>
</organism>
<feature type="transmembrane region" description="Helical" evidence="7">
    <location>
        <begin position="80"/>
        <end position="101"/>
    </location>
</feature>
<dbReference type="Proteomes" id="UP000596902">
    <property type="component" value="Unassembled WGS sequence"/>
</dbReference>
<dbReference type="Pfam" id="PF14022">
    <property type="entry name" value="DUF4238"/>
    <property type="match status" value="1"/>
</dbReference>
<comment type="caution">
    <text evidence="9">The sequence shown here is derived from an EMBL/GenBank/DDBJ whole genome shotgun (WGS) entry which is preliminary data.</text>
</comment>
<dbReference type="PANTHER" id="PTHR33048:SF92">
    <property type="entry name" value="INTEGRAL MEMBRANE PROTEIN"/>
    <property type="match status" value="1"/>
</dbReference>
<feature type="compositionally biased region" description="Basic and acidic residues" evidence="6">
    <location>
        <begin position="355"/>
        <end position="365"/>
    </location>
</feature>
<feature type="region of interest" description="Disordered" evidence="6">
    <location>
        <begin position="344"/>
        <end position="373"/>
    </location>
</feature>
<dbReference type="GeneID" id="62201689"/>
<reference evidence="9" key="1">
    <citation type="submission" date="2020-01" db="EMBL/GenBank/DDBJ databases">
        <authorList>
            <person name="Feng Z.H.Z."/>
        </authorList>
    </citation>
    <scope>NUCLEOTIDE SEQUENCE</scope>
    <source>
        <strain evidence="9">CBS107.38</strain>
    </source>
</reference>
<keyword evidence="3 7" id="KW-1133">Transmembrane helix</keyword>
<evidence type="ECO:0000313" key="10">
    <source>
        <dbReference type="Proteomes" id="UP000596902"/>
    </source>
</evidence>
<comment type="similarity">
    <text evidence="5">Belongs to the SAT4 family.</text>
</comment>
<name>A0A8H7EGS5_9PLEO</name>
<evidence type="ECO:0000256" key="6">
    <source>
        <dbReference type="SAM" id="MobiDB-lite"/>
    </source>
</evidence>
<dbReference type="RefSeq" id="XP_038788218.1">
    <property type="nucleotide sequence ID" value="XM_038928511.1"/>
</dbReference>
<dbReference type="InterPro" id="IPR052337">
    <property type="entry name" value="SAT4-like"/>
</dbReference>